<evidence type="ECO:0000313" key="3">
    <source>
        <dbReference type="EMBL" id="CAF4372681.1"/>
    </source>
</evidence>
<sequence>CLYIMSSTTTPASSPSADNSNDTEESFRLFCQYIHRKSTEIDLTSDKSLLTSISSAIIDMINKFHNMLFKNTLDDVKINDWLSKHQEFRQLLNLSSNQNLAFTKVLEKLYELQTSDDNFEFLKNLPELSFLYFVYSFYDLQSREFHLKLSSSPSIAITTMASSSINLHQNSPPILCSLVSSSQTTSDSN</sequence>
<organism evidence="3 4">
    <name type="scientific">Didymodactylos carnosus</name>
    <dbReference type="NCBI Taxonomy" id="1234261"/>
    <lineage>
        <taxon>Eukaryota</taxon>
        <taxon>Metazoa</taxon>
        <taxon>Spiralia</taxon>
        <taxon>Gnathifera</taxon>
        <taxon>Rotifera</taxon>
        <taxon>Eurotatoria</taxon>
        <taxon>Bdelloidea</taxon>
        <taxon>Philodinida</taxon>
        <taxon>Philodinidae</taxon>
        <taxon>Didymodactylos</taxon>
    </lineage>
</organism>
<dbReference type="Proteomes" id="UP000677228">
    <property type="component" value="Unassembled WGS sequence"/>
</dbReference>
<feature type="region of interest" description="Disordered" evidence="1">
    <location>
        <begin position="1"/>
        <end position="22"/>
    </location>
</feature>
<proteinExistence type="predicted"/>
<evidence type="ECO:0000313" key="4">
    <source>
        <dbReference type="Proteomes" id="UP000682733"/>
    </source>
</evidence>
<feature type="non-terminal residue" evidence="3">
    <location>
        <position position="1"/>
    </location>
</feature>
<dbReference type="EMBL" id="CAJOBA010067661">
    <property type="protein sequence ID" value="CAF4372681.1"/>
    <property type="molecule type" value="Genomic_DNA"/>
</dbReference>
<feature type="compositionally biased region" description="Low complexity" evidence="1">
    <location>
        <begin position="1"/>
        <end position="20"/>
    </location>
</feature>
<dbReference type="AlphaFoldDB" id="A0A8S2V5H5"/>
<protein>
    <submittedName>
        <fullName evidence="3">Uncharacterized protein</fullName>
    </submittedName>
</protein>
<dbReference type="EMBL" id="CAJNOK010044736">
    <property type="protein sequence ID" value="CAF1575845.1"/>
    <property type="molecule type" value="Genomic_DNA"/>
</dbReference>
<name>A0A8S2V5H5_9BILA</name>
<dbReference type="Proteomes" id="UP000682733">
    <property type="component" value="Unassembled WGS sequence"/>
</dbReference>
<comment type="caution">
    <text evidence="3">The sequence shown here is derived from an EMBL/GenBank/DDBJ whole genome shotgun (WGS) entry which is preliminary data.</text>
</comment>
<evidence type="ECO:0000313" key="2">
    <source>
        <dbReference type="EMBL" id="CAF1575845.1"/>
    </source>
</evidence>
<reference evidence="3" key="1">
    <citation type="submission" date="2021-02" db="EMBL/GenBank/DDBJ databases">
        <authorList>
            <person name="Nowell W R."/>
        </authorList>
    </citation>
    <scope>NUCLEOTIDE SEQUENCE</scope>
</reference>
<gene>
    <name evidence="2" type="ORF">OVA965_LOCUS40658</name>
    <name evidence="3" type="ORF">TMI583_LOCUS42130</name>
</gene>
<evidence type="ECO:0000256" key="1">
    <source>
        <dbReference type="SAM" id="MobiDB-lite"/>
    </source>
</evidence>
<accession>A0A8S2V5H5</accession>